<comment type="similarity">
    <text evidence="2">Belongs to the CCDC85 family.</text>
</comment>
<dbReference type="Proteomes" id="UP000070412">
    <property type="component" value="Unassembled WGS sequence"/>
</dbReference>
<comment type="subcellular location">
    <subcellularLocation>
        <location evidence="1">Cell junction</location>
        <location evidence="1">Adherens junction</location>
    </subcellularLocation>
</comment>
<dbReference type="Pfam" id="PF10226">
    <property type="entry name" value="CCDC85"/>
    <property type="match status" value="1"/>
</dbReference>
<protein>
    <submittedName>
        <fullName evidence="7 8">Uncharacterized protein</fullName>
    </submittedName>
</protein>
<dbReference type="PANTHER" id="PTHR13546:SF15">
    <property type="entry name" value="CCDC85"/>
    <property type="match status" value="1"/>
</dbReference>
<dbReference type="PANTHER" id="PTHR13546">
    <property type="entry name" value="RE60986P"/>
    <property type="match status" value="1"/>
</dbReference>
<dbReference type="EMBL" id="WVUK01000065">
    <property type="protein sequence ID" value="KAF7489464.1"/>
    <property type="molecule type" value="Genomic_DNA"/>
</dbReference>
<reference evidence="8" key="3">
    <citation type="submission" date="2022-06" db="UniProtKB">
        <authorList>
            <consortium name="EnsemblMetazoa"/>
        </authorList>
    </citation>
    <scope>IDENTIFICATION</scope>
</reference>
<dbReference type="GO" id="GO:0005912">
    <property type="term" value="C:adherens junction"/>
    <property type="evidence" value="ECO:0007669"/>
    <property type="project" value="UniProtKB-SubCell"/>
</dbReference>
<reference evidence="9" key="1">
    <citation type="journal article" date="2020" name="PLoS Negl. Trop. Dis.">
        <title>High-quality nuclear genome for Sarcoptes scabiei-A critical resource for a neglected parasite.</title>
        <authorList>
            <person name="Korhonen P.K."/>
            <person name="Gasser R.B."/>
            <person name="Ma G."/>
            <person name="Wang T."/>
            <person name="Stroehlein A.J."/>
            <person name="Young N.D."/>
            <person name="Ang C.S."/>
            <person name="Fernando D.D."/>
            <person name="Lu H.C."/>
            <person name="Taylor S."/>
            <person name="Reynolds S.L."/>
            <person name="Mofiz E."/>
            <person name="Najaraj S.H."/>
            <person name="Gowda H."/>
            <person name="Madugundu A."/>
            <person name="Renuse S."/>
            <person name="Holt D."/>
            <person name="Pandey A."/>
            <person name="Papenfuss A.T."/>
            <person name="Fischer K."/>
        </authorList>
    </citation>
    <scope>NUCLEOTIDE SEQUENCE [LARGE SCALE GENOMIC DNA]</scope>
</reference>
<keyword evidence="3" id="KW-0965">Cell junction</keyword>
<evidence type="ECO:0000313" key="9">
    <source>
        <dbReference type="Proteomes" id="UP000070412"/>
    </source>
</evidence>
<evidence type="ECO:0000313" key="8">
    <source>
        <dbReference type="EnsemblMetazoa" id="KAF7489464.1"/>
    </source>
</evidence>
<evidence type="ECO:0000256" key="1">
    <source>
        <dbReference type="ARBA" id="ARBA00004536"/>
    </source>
</evidence>
<organism evidence="7">
    <name type="scientific">Sarcoptes scabiei</name>
    <name type="common">Itch mite</name>
    <name type="synonym">Acarus scabiei</name>
    <dbReference type="NCBI Taxonomy" id="52283"/>
    <lineage>
        <taxon>Eukaryota</taxon>
        <taxon>Metazoa</taxon>
        <taxon>Ecdysozoa</taxon>
        <taxon>Arthropoda</taxon>
        <taxon>Chelicerata</taxon>
        <taxon>Arachnida</taxon>
        <taxon>Acari</taxon>
        <taxon>Acariformes</taxon>
        <taxon>Sarcoptiformes</taxon>
        <taxon>Astigmata</taxon>
        <taxon>Psoroptidia</taxon>
        <taxon>Sarcoptoidea</taxon>
        <taxon>Sarcoptidae</taxon>
        <taxon>Sarcoptinae</taxon>
        <taxon>Sarcoptes</taxon>
    </lineage>
</organism>
<feature type="region of interest" description="Disordered" evidence="6">
    <location>
        <begin position="114"/>
        <end position="142"/>
    </location>
</feature>
<keyword evidence="9" id="KW-1185">Reference proteome</keyword>
<evidence type="ECO:0000256" key="2">
    <source>
        <dbReference type="ARBA" id="ARBA00009052"/>
    </source>
</evidence>
<sequence length="246" mass="27868">MDKCDEELFDLKQKIVDLVKENNEMKELILFLDDERNYARQFVKDFNAKQSMNWNSLKQKLNYLEQKQFELIKENYSLKQAGFCSFFSDFKLILNFFVPKLCVLLDENNAAATNNSNSNLVSHPQPPTSLSSSSSSSSATTSPPSSSTIILNKSSSIICQYIINLENELKNRGYTMNRPKYVQNLLKLNSLREDPSINGIISKNNKNAEMNCCKNGSLSLSASKEKSIIDSLSETAIKSIFNLKDI</sequence>
<accession>A0A834VBQ8</accession>
<reference evidence="7" key="2">
    <citation type="submission" date="2020-01" db="EMBL/GenBank/DDBJ databases">
        <authorList>
            <person name="Korhonen P.K.K."/>
            <person name="Guangxu M.G."/>
            <person name="Wang T.W."/>
            <person name="Stroehlein A.J.S."/>
            <person name="Young N.D."/>
            <person name="Ang C.-S.A."/>
            <person name="Fernando D.W.F."/>
            <person name="Lu H.L."/>
            <person name="Taylor S.T."/>
            <person name="Ehtesham M.E.M."/>
            <person name="Najaraj S.H.N."/>
            <person name="Harsha G.H.G."/>
            <person name="Madugundu A.M."/>
            <person name="Renuse S.R."/>
            <person name="Holt D.H."/>
            <person name="Pandey A.P."/>
            <person name="Papenfuss A.P."/>
            <person name="Gasser R.B.G."/>
            <person name="Fischer K.F."/>
        </authorList>
    </citation>
    <scope>NUCLEOTIDE SEQUENCE</scope>
    <source>
        <strain evidence="7">SSS_KF_BRIS2020</strain>
    </source>
</reference>
<proteinExistence type="inferred from homology"/>
<keyword evidence="4 5" id="KW-0175">Coiled coil</keyword>
<evidence type="ECO:0000313" key="7">
    <source>
        <dbReference type="EMBL" id="KAF7489464.1"/>
    </source>
</evidence>
<feature type="coiled-coil region" evidence="5">
    <location>
        <begin position="1"/>
        <end position="28"/>
    </location>
</feature>
<dbReference type="AlphaFoldDB" id="A0A834VBQ8"/>
<evidence type="ECO:0000256" key="5">
    <source>
        <dbReference type="SAM" id="Coils"/>
    </source>
</evidence>
<evidence type="ECO:0000256" key="6">
    <source>
        <dbReference type="SAM" id="MobiDB-lite"/>
    </source>
</evidence>
<evidence type="ECO:0000256" key="3">
    <source>
        <dbReference type="ARBA" id="ARBA00022949"/>
    </source>
</evidence>
<evidence type="ECO:0000256" key="4">
    <source>
        <dbReference type="ARBA" id="ARBA00023054"/>
    </source>
</evidence>
<dbReference type="InterPro" id="IPR019359">
    <property type="entry name" value="CCDC85"/>
</dbReference>
<dbReference type="OrthoDB" id="10056395at2759"/>
<dbReference type="EnsemblMetazoa" id="SSS_4776s_mrna">
    <property type="protein sequence ID" value="KAF7489464.1"/>
    <property type="gene ID" value="SSS_4776"/>
</dbReference>
<name>A0A834VBQ8_SARSC</name>
<gene>
    <name evidence="7" type="ORF">SSS_4776</name>
</gene>
<feature type="compositionally biased region" description="Low complexity" evidence="6">
    <location>
        <begin position="128"/>
        <end position="142"/>
    </location>
</feature>